<dbReference type="EMBL" id="JBHLYQ010000008">
    <property type="protein sequence ID" value="MFC0080893.1"/>
    <property type="molecule type" value="Genomic_DNA"/>
</dbReference>
<proteinExistence type="predicted"/>
<feature type="signal peptide" evidence="2">
    <location>
        <begin position="1"/>
        <end position="22"/>
    </location>
</feature>
<feature type="region of interest" description="Disordered" evidence="1">
    <location>
        <begin position="25"/>
        <end position="46"/>
    </location>
</feature>
<evidence type="ECO:0000256" key="2">
    <source>
        <dbReference type="SAM" id="SignalP"/>
    </source>
</evidence>
<name>A0ABV6C0T3_9ACTN</name>
<protein>
    <submittedName>
        <fullName evidence="3">Uncharacterized protein</fullName>
    </submittedName>
</protein>
<reference evidence="3 4" key="1">
    <citation type="submission" date="2024-09" db="EMBL/GenBank/DDBJ databases">
        <authorList>
            <person name="Sun Q."/>
            <person name="Mori K."/>
        </authorList>
    </citation>
    <scope>NUCLEOTIDE SEQUENCE [LARGE SCALE GENOMIC DNA]</scope>
    <source>
        <strain evidence="3 4">JCM 15389</strain>
    </source>
</reference>
<dbReference type="RefSeq" id="WP_248106244.1">
    <property type="nucleotide sequence ID" value="NZ_JAKHEX010000004.1"/>
</dbReference>
<dbReference type="PROSITE" id="PS51257">
    <property type="entry name" value="PROKAR_LIPOPROTEIN"/>
    <property type="match status" value="1"/>
</dbReference>
<dbReference type="Proteomes" id="UP001589788">
    <property type="component" value="Unassembled WGS sequence"/>
</dbReference>
<keyword evidence="2" id="KW-0732">Signal</keyword>
<evidence type="ECO:0000313" key="3">
    <source>
        <dbReference type="EMBL" id="MFC0080893.1"/>
    </source>
</evidence>
<comment type="caution">
    <text evidence="3">The sequence shown here is derived from an EMBL/GenBank/DDBJ whole genome shotgun (WGS) entry which is preliminary data.</text>
</comment>
<dbReference type="InterPro" id="IPR011042">
    <property type="entry name" value="6-blade_b-propeller_TolB-like"/>
</dbReference>
<gene>
    <name evidence="3" type="ORF">ACFFRE_01815</name>
</gene>
<sequence length="394" mass="42412">MRPFLSRLFVALGLGGISLAAACGSSTPAHNHRAPRSSTDRGSVSARPAADLVSGLPFASPNGYAATAHLQPGPNLQPGSDPAVLPSDVLIADRNNNRLLIVNPQGTIVWQFPQPGDLLPGQQFLAPDDAFFTPNGRDIIATQESQFVISEISVRRHRIVWQYGHPGVPGSAPDYLDNPDDAMMLPNGDIVTADIKNCRILVLRPPSHTPLKIIGETTPYCYHQPPARWASPNGVFPMTNGQWLVTEIDGDWVDELNLATEQIGFSTHPPGFTYPSDTNEVAPNLFLSADYAKPGAVEEFTSSGRLVWRYAPSGPDALNQPSLALPLPNGDVLVNDDWNHRVIVIDPKTNQIVWQYGHTGVPGSAPGYLDKPDGVDLAPPYSLTIVHASTMGLP</sequence>
<evidence type="ECO:0000256" key="1">
    <source>
        <dbReference type="SAM" id="MobiDB-lite"/>
    </source>
</evidence>
<dbReference type="Gene3D" id="2.120.10.30">
    <property type="entry name" value="TolB, C-terminal domain"/>
    <property type="match status" value="2"/>
</dbReference>
<keyword evidence="4" id="KW-1185">Reference proteome</keyword>
<accession>A0ABV6C0T3</accession>
<feature type="chain" id="PRO_5046869892" evidence="2">
    <location>
        <begin position="23"/>
        <end position="394"/>
    </location>
</feature>
<organism evidence="3 4">
    <name type="scientific">Aciditerrimonas ferrireducens</name>
    <dbReference type="NCBI Taxonomy" id="667306"/>
    <lineage>
        <taxon>Bacteria</taxon>
        <taxon>Bacillati</taxon>
        <taxon>Actinomycetota</taxon>
        <taxon>Acidimicrobiia</taxon>
        <taxon>Acidimicrobiales</taxon>
        <taxon>Acidimicrobiaceae</taxon>
        <taxon>Aciditerrimonas</taxon>
    </lineage>
</organism>
<dbReference type="SUPFAM" id="SSF63829">
    <property type="entry name" value="Calcium-dependent phosphotriesterase"/>
    <property type="match status" value="1"/>
</dbReference>
<evidence type="ECO:0000313" key="4">
    <source>
        <dbReference type="Proteomes" id="UP001589788"/>
    </source>
</evidence>